<evidence type="ECO:0000256" key="1">
    <source>
        <dbReference type="ARBA" id="ARBA00001864"/>
    </source>
</evidence>
<sequence length="379" mass="41822">MKLLILNGPNLDMLGVREPDIYGDLTLAEINDYIENTFKDQDVTFEFFQSNHEGELVEKIHSTHDSDIDGIVYNPGAHTHYSYALRDAVSSVSTPVIEVHLSDIKSRDEFRKKSVIAFACEGQISGLGKDSYVKAIEIFLKNEGDVLWQRSVKTDEEVETLKEAQKIADKAFFEMFGQVKSGMTELEVKDILEKAMLANGAEGFSFPTIVGTGPNAADPHAIAGENVLDSGQSVVIDFGVIYKGMCSDTTRTIFVGRPHGELLRAWLATKDAHETVAREVKIGMTGKQCHDRSIEVIDDYGFAGCMPHGLGHGVGRDIHEKPVLSPRCRAKLVKNNIITIEPGVYIQGKFGIRLEDCGVLTENGFESFTSITHDLIVID</sequence>
<dbReference type="InterPro" id="IPR000994">
    <property type="entry name" value="Pept_M24"/>
</dbReference>
<comment type="function">
    <text evidence="8">Catalyzes a trans-dehydration via an enolate intermediate.</text>
</comment>
<evidence type="ECO:0000256" key="3">
    <source>
        <dbReference type="ARBA" id="ARBA00011037"/>
    </source>
</evidence>
<gene>
    <name evidence="8 10" type="primary">aroQ</name>
    <name evidence="10" type="ORF">Q3982_01545</name>
</gene>
<keyword evidence="6 8" id="KW-0057">Aromatic amino acid biosynthesis</keyword>
<dbReference type="EC" id="4.2.1.10" evidence="5 8"/>
<feature type="binding site" evidence="8">
    <location>
        <position position="80"/>
    </location>
    <ligand>
        <name>substrate</name>
    </ligand>
</feature>
<dbReference type="CDD" id="cd00466">
    <property type="entry name" value="DHQase_II"/>
    <property type="match status" value="1"/>
</dbReference>
<comment type="catalytic activity">
    <reaction evidence="1 8">
        <text>3-dehydroquinate = 3-dehydroshikimate + H2O</text>
        <dbReference type="Rhea" id="RHEA:21096"/>
        <dbReference type="ChEBI" id="CHEBI:15377"/>
        <dbReference type="ChEBI" id="CHEBI:16630"/>
        <dbReference type="ChEBI" id="CHEBI:32364"/>
        <dbReference type="EC" id="4.2.1.10"/>
    </reaction>
</comment>
<dbReference type="PANTHER" id="PTHR46112:SF3">
    <property type="entry name" value="AMINOPEPTIDASE YPDF"/>
    <property type="match status" value="1"/>
</dbReference>
<keyword evidence="7 8" id="KW-0456">Lyase</keyword>
<evidence type="ECO:0000256" key="7">
    <source>
        <dbReference type="ARBA" id="ARBA00023239"/>
    </source>
</evidence>
<dbReference type="InterPro" id="IPR050659">
    <property type="entry name" value="Peptidase_M24B"/>
</dbReference>
<name>A0AA43UAU7_9ACTN</name>
<dbReference type="GO" id="GO:0009423">
    <property type="term" value="P:chorismate biosynthetic process"/>
    <property type="evidence" value="ECO:0007669"/>
    <property type="project" value="UniProtKB-UniRule"/>
</dbReference>
<evidence type="ECO:0000256" key="4">
    <source>
        <dbReference type="ARBA" id="ARBA00011193"/>
    </source>
</evidence>
<evidence type="ECO:0000259" key="9">
    <source>
        <dbReference type="Pfam" id="PF00557"/>
    </source>
</evidence>
<dbReference type="NCBIfam" id="NF003807">
    <property type="entry name" value="PRK05395.1-4"/>
    <property type="match status" value="1"/>
</dbReference>
<dbReference type="InterPro" id="IPR036005">
    <property type="entry name" value="Creatinase/aminopeptidase-like"/>
</dbReference>
<reference evidence="10" key="1">
    <citation type="submission" date="2023-07" db="EMBL/GenBank/DDBJ databases">
        <title>Between Cages and Wild: Unraveling the Impact of Captivity on Animal Microbiomes and Antimicrobial Resistance.</title>
        <authorList>
            <person name="Schmartz G.P."/>
            <person name="Rehner J."/>
            <person name="Schuff M.J."/>
            <person name="Becker S.L."/>
            <person name="Kravczyk M."/>
            <person name="Gurevich A."/>
            <person name="Francke R."/>
            <person name="Mueller R."/>
            <person name="Keller V."/>
            <person name="Keller A."/>
        </authorList>
    </citation>
    <scope>NUCLEOTIDE SEQUENCE</scope>
    <source>
        <strain evidence="10">S12M_St_49</strain>
    </source>
</reference>
<evidence type="ECO:0000256" key="8">
    <source>
        <dbReference type="HAMAP-Rule" id="MF_00169"/>
    </source>
</evidence>
<feature type="active site" description="Proton acceptor" evidence="8">
    <location>
        <position position="22"/>
    </location>
</feature>
<feature type="binding site" evidence="8">
    <location>
        <position position="111"/>
    </location>
    <ligand>
        <name>substrate</name>
    </ligand>
</feature>
<accession>A0AA43UAU7</accession>
<feature type="site" description="Transition state stabilizer" evidence="8">
    <location>
        <position position="17"/>
    </location>
</feature>
<dbReference type="Pfam" id="PF00557">
    <property type="entry name" value="Peptidase_M24"/>
    <property type="match status" value="1"/>
</dbReference>
<dbReference type="SUPFAM" id="SSF52304">
    <property type="entry name" value="Type II 3-dehydroquinate dehydratase"/>
    <property type="match status" value="1"/>
</dbReference>
<comment type="pathway">
    <text evidence="2 8">Metabolic intermediate biosynthesis; chorismate biosynthesis; chorismate from D-erythrose 4-phosphate and phosphoenolpyruvate: step 3/7.</text>
</comment>
<proteinExistence type="inferred from homology"/>
<dbReference type="PANTHER" id="PTHR46112">
    <property type="entry name" value="AMINOPEPTIDASE"/>
    <property type="match status" value="1"/>
</dbReference>
<comment type="subunit">
    <text evidence="4 8">Homododecamer.</text>
</comment>
<feature type="active site" description="Proton donor" evidence="8">
    <location>
        <position position="100"/>
    </location>
</feature>
<dbReference type="Gene3D" id="3.90.230.10">
    <property type="entry name" value="Creatinase/methionine aminopeptidase superfamily"/>
    <property type="match status" value="1"/>
</dbReference>
<evidence type="ECO:0000313" key="11">
    <source>
        <dbReference type="Proteomes" id="UP001168575"/>
    </source>
</evidence>
<comment type="similarity">
    <text evidence="3 8">Belongs to the type-II 3-dehydroquinase family.</text>
</comment>
<dbReference type="NCBIfam" id="TIGR01088">
    <property type="entry name" value="aroQ"/>
    <property type="match status" value="1"/>
</dbReference>
<dbReference type="GO" id="GO:0003855">
    <property type="term" value="F:3-dehydroquinate dehydratase activity"/>
    <property type="evidence" value="ECO:0007669"/>
    <property type="project" value="UniProtKB-UniRule"/>
</dbReference>
<evidence type="ECO:0000313" key="10">
    <source>
        <dbReference type="EMBL" id="MDO4841347.1"/>
    </source>
</evidence>
<dbReference type="EMBL" id="JAUMVS010000012">
    <property type="protein sequence ID" value="MDO4841347.1"/>
    <property type="molecule type" value="Genomic_DNA"/>
</dbReference>
<dbReference type="GO" id="GO:0009073">
    <property type="term" value="P:aromatic amino acid family biosynthetic process"/>
    <property type="evidence" value="ECO:0007669"/>
    <property type="project" value="UniProtKB-KW"/>
</dbReference>
<dbReference type="Pfam" id="PF01220">
    <property type="entry name" value="DHquinase_II"/>
    <property type="match status" value="1"/>
</dbReference>
<evidence type="ECO:0000256" key="5">
    <source>
        <dbReference type="ARBA" id="ARBA00012060"/>
    </source>
</evidence>
<evidence type="ECO:0000256" key="2">
    <source>
        <dbReference type="ARBA" id="ARBA00004902"/>
    </source>
</evidence>
<dbReference type="NCBIfam" id="NF003805">
    <property type="entry name" value="PRK05395.1-2"/>
    <property type="match status" value="1"/>
</dbReference>
<protein>
    <recommendedName>
        <fullName evidence="5 8">3-dehydroquinate dehydratase</fullName>
        <shortName evidence="8">3-dehydroquinase</shortName>
        <ecNumber evidence="5 8">4.2.1.10</ecNumber>
    </recommendedName>
    <alternativeName>
        <fullName evidence="8">Type II DHQase</fullName>
    </alternativeName>
</protein>
<feature type="binding site" evidence="8">
    <location>
        <begin position="101"/>
        <end position="102"/>
    </location>
    <ligand>
        <name>substrate</name>
    </ligand>
</feature>
<dbReference type="PROSITE" id="PS01029">
    <property type="entry name" value="DEHYDROQUINASE_II"/>
    <property type="match status" value="1"/>
</dbReference>
<dbReference type="Proteomes" id="UP001168575">
    <property type="component" value="Unassembled WGS sequence"/>
</dbReference>
<feature type="binding site" evidence="8">
    <location>
        <position position="87"/>
    </location>
    <ligand>
        <name>substrate</name>
    </ligand>
</feature>
<dbReference type="InterPro" id="IPR001874">
    <property type="entry name" value="DHquinase_II"/>
</dbReference>
<dbReference type="Gene3D" id="3.40.50.9100">
    <property type="entry name" value="Dehydroquinase, class II"/>
    <property type="match status" value="1"/>
</dbReference>
<dbReference type="SUPFAM" id="SSF55920">
    <property type="entry name" value="Creatinase/aminopeptidase"/>
    <property type="match status" value="1"/>
</dbReference>
<keyword evidence="8" id="KW-0028">Amino-acid biosynthesis</keyword>
<dbReference type="AlphaFoldDB" id="A0AA43UAU7"/>
<organism evidence="10 11">
    <name type="scientific">Phoenicibacter congonensis</name>
    <dbReference type="NCBI Taxonomy" id="1944646"/>
    <lineage>
        <taxon>Bacteria</taxon>
        <taxon>Bacillati</taxon>
        <taxon>Actinomycetota</taxon>
        <taxon>Coriobacteriia</taxon>
        <taxon>Eggerthellales</taxon>
        <taxon>Eggerthellaceae</taxon>
        <taxon>Phoenicibacter</taxon>
    </lineage>
</organism>
<dbReference type="GO" id="GO:0008652">
    <property type="term" value="P:amino acid biosynthetic process"/>
    <property type="evidence" value="ECO:0007669"/>
    <property type="project" value="UniProtKB-KW"/>
</dbReference>
<evidence type="ECO:0000256" key="6">
    <source>
        <dbReference type="ARBA" id="ARBA00023141"/>
    </source>
</evidence>
<dbReference type="InterPro" id="IPR018509">
    <property type="entry name" value="DHquinase_II_CS"/>
</dbReference>
<feature type="binding site" evidence="8">
    <location>
        <position position="74"/>
    </location>
    <ligand>
        <name>substrate</name>
    </ligand>
</feature>
<dbReference type="InterPro" id="IPR036441">
    <property type="entry name" value="DHquinase_II_sf"/>
</dbReference>
<dbReference type="HAMAP" id="MF_00169">
    <property type="entry name" value="AroQ"/>
    <property type="match status" value="1"/>
</dbReference>
<comment type="caution">
    <text evidence="10">The sequence shown here is derived from an EMBL/GenBank/DDBJ whole genome shotgun (WGS) entry which is preliminary data.</text>
</comment>
<feature type="domain" description="Peptidase M24" evidence="9">
    <location>
        <begin position="160"/>
        <end position="362"/>
    </location>
</feature>
<keyword evidence="11" id="KW-1185">Reference proteome</keyword>